<evidence type="ECO:0000256" key="9">
    <source>
        <dbReference type="ARBA" id="ARBA00022989"/>
    </source>
</evidence>
<dbReference type="GO" id="GO:0046872">
    <property type="term" value="F:metal ion binding"/>
    <property type="evidence" value="ECO:0007669"/>
    <property type="project" value="UniProtKB-KW"/>
</dbReference>
<feature type="domain" description="Peptidase M48" evidence="13">
    <location>
        <begin position="230"/>
        <end position="404"/>
    </location>
</feature>
<comment type="cofactor">
    <cofactor evidence="1">
        <name>Zn(2+)</name>
        <dbReference type="ChEBI" id="CHEBI:29105"/>
    </cofactor>
</comment>
<keyword evidence="11 12" id="KW-0472">Membrane</keyword>
<dbReference type="Gene3D" id="3.30.2010.10">
    <property type="entry name" value="Metalloproteases ('zincins'), catalytic domain"/>
    <property type="match status" value="1"/>
</dbReference>
<reference evidence="14 15" key="1">
    <citation type="submission" date="2016-10" db="EMBL/GenBank/DDBJ databases">
        <authorList>
            <person name="de Groot N.N."/>
        </authorList>
    </citation>
    <scope>NUCLEOTIDE SEQUENCE [LARGE SCALE GENOMIC DNA]</scope>
    <source>
        <strain evidence="14 15">ICMP 14252</strain>
    </source>
</reference>
<keyword evidence="5 12" id="KW-0812">Transmembrane</keyword>
<comment type="subcellular location">
    <subcellularLocation>
        <location evidence="2">Cell membrane</location>
        <topology evidence="2">Multi-pass membrane protein</topology>
    </subcellularLocation>
</comment>
<sequence length="453" mass="50552">MGRFVRWSWPLTILLLPVVLMTWASVQSGRVDDVLREAQNIGGDYAWLRVRQVLAGLAYWLALAALVAGPATWLKLRLDAWRALKSRDFLYDRLFLCWRALGHWLAAYTGLLMGSLALSLLYELSWGWSHLKAGGWLILLVAVPLTAVLWAGCLLIGRLRQQWHALDSPSSAFLGHRMGRDKAPALWTWIEQLATATGAPVPEHIVVGIDQSFFVTSVDVALQPAGDLLRGRTLYLPLTYLSTLSQAETESIIGHELGHFCSRDTERGSEIGAHFSLMCLHFAFIRAEDADPAWIERPAIWMTQRFLHYFQLAVHHWGRAQELAADRVGGNIGGKRLFCQALLRVIALDAEINTLLAERHSNLIQALADHLRHTPLRLNHAALNHAIAHPFDTHPPTALRLQQLGVTLDDALLAEATRVPTEHDRHWFSQLTHTASSAATQPVSPPIPTVQRG</sequence>
<evidence type="ECO:0000256" key="7">
    <source>
        <dbReference type="ARBA" id="ARBA00022801"/>
    </source>
</evidence>
<evidence type="ECO:0000259" key="13">
    <source>
        <dbReference type="Pfam" id="PF01435"/>
    </source>
</evidence>
<dbReference type="InterPro" id="IPR050083">
    <property type="entry name" value="HtpX_protease"/>
</dbReference>
<keyword evidence="6" id="KW-0479">Metal-binding</keyword>
<evidence type="ECO:0000256" key="6">
    <source>
        <dbReference type="ARBA" id="ARBA00022723"/>
    </source>
</evidence>
<keyword evidence="8" id="KW-0862">Zinc</keyword>
<dbReference type="GO" id="GO:0006508">
    <property type="term" value="P:proteolysis"/>
    <property type="evidence" value="ECO:0007669"/>
    <property type="project" value="UniProtKB-KW"/>
</dbReference>
<protein>
    <submittedName>
        <fullName evidence="14">Zn-dependent protease with chaperone function</fullName>
    </submittedName>
</protein>
<gene>
    <name evidence="14" type="ORF">SAMN05216247_101166</name>
</gene>
<evidence type="ECO:0000256" key="3">
    <source>
        <dbReference type="ARBA" id="ARBA00022475"/>
    </source>
</evidence>
<feature type="transmembrane region" description="Helical" evidence="12">
    <location>
        <begin position="52"/>
        <end position="74"/>
    </location>
</feature>
<organism evidence="14 15">
    <name type="scientific">Pseudomonas salomonii</name>
    <dbReference type="NCBI Taxonomy" id="191391"/>
    <lineage>
        <taxon>Bacteria</taxon>
        <taxon>Pseudomonadati</taxon>
        <taxon>Pseudomonadota</taxon>
        <taxon>Gammaproteobacteria</taxon>
        <taxon>Pseudomonadales</taxon>
        <taxon>Pseudomonadaceae</taxon>
        <taxon>Pseudomonas</taxon>
    </lineage>
</organism>
<evidence type="ECO:0000313" key="14">
    <source>
        <dbReference type="EMBL" id="SDX48682.1"/>
    </source>
</evidence>
<keyword evidence="3" id="KW-1003">Cell membrane</keyword>
<dbReference type="PANTHER" id="PTHR43221:SF1">
    <property type="entry name" value="PROTEASE HTPX"/>
    <property type="match status" value="1"/>
</dbReference>
<accession>A0A1H3C3D4</accession>
<proteinExistence type="predicted"/>
<dbReference type="InterPro" id="IPR001915">
    <property type="entry name" value="Peptidase_M48"/>
</dbReference>
<evidence type="ECO:0000256" key="5">
    <source>
        <dbReference type="ARBA" id="ARBA00022692"/>
    </source>
</evidence>
<keyword evidence="4 14" id="KW-0645">Protease</keyword>
<dbReference type="GO" id="GO:0004222">
    <property type="term" value="F:metalloendopeptidase activity"/>
    <property type="evidence" value="ECO:0007669"/>
    <property type="project" value="InterPro"/>
</dbReference>
<keyword evidence="10" id="KW-0482">Metalloprotease</keyword>
<evidence type="ECO:0000256" key="1">
    <source>
        <dbReference type="ARBA" id="ARBA00001947"/>
    </source>
</evidence>
<dbReference type="PANTHER" id="PTHR43221">
    <property type="entry name" value="PROTEASE HTPX"/>
    <property type="match status" value="1"/>
</dbReference>
<evidence type="ECO:0000313" key="15">
    <source>
        <dbReference type="Proteomes" id="UP000182902"/>
    </source>
</evidence>
<dbReference type="EMBL" id="FNOX01000001">
    <property type="protein sequence ID" value="SDX48682.1"/>
    <property type="molecule type" value="Genomic_DNA"/>
</dbReference>
<keyword evidence="9 12" id="KW-1133">Transmembrane helix</keyword>
<evidence type="ECO:0000256" key="4">
    <source>
        <dbReference type="ARBA" id="ARBA00022670"/>
    </source>
</evidence>
<feature type="transmembrane region" description="Helical" evidence="12">
    <location>
        <begin position="134"/>
        <end position="156"/>
    </location>
</feature>
<evidence type="ECO:0000256" key="12">
    <source>
        <dbReference type="SAM" id="Phobius"/>
    </source>
</evidence>
<feature type="transmembrane region" description="Helical" evidence="12">
    <location>
        <begin position="95"/>
        <end position="122"/>
    </location>
</feature>
<evidence type="ECO:0000256" key="8">
    <source>
        <dbReference type="ARBA" id="ARBA00022833"/>
    </source>
</evidence>
<dbReference type="AlphaFoldDB" id="A0A1H3C3D4"/>
<name>A0A1H3C3D4_9PSED</name>
<dbReference type="Proteomes" id="UP000182902">
    <property type="component" value="Unassembled WGS sequence"/>
</dbReference>
<evidence type="ECO:0000256" key="2">
    <source>
        <dbReference type="ARBA" id="ARBA00004651"/>
    </source>
</evidence>
<dbReference type="Pfam" id="PF01435">
    <property type="entry name" value="Peptidase_M48"/>
    <property type="match status" value="1"/>
</dbReference>
<keyword evidence="7" id="KW-0378">Hydrolase</keyword>
<dbReference type="CDD" id="cd07328">
    <property type="entry name" value="M48_Ste24p_like"/>
    <property type="match status" value="1"/>
</dbReference>
<evidence type="ECO:0000256" key="10">
    <source>
        <dbReference type="ARBA" id="ARBA00023049"/>
    </source>
</evidence>
<dbReference type="GO" id="GO:0005886">
    <property type="term" value="C:plasma membrane"/>
    <property type="evidence" value="ECO:0007669"/>
    <property type="project" value="UniProtKB-SubCell"/>
</dbReference>
<evidence type="ECO:0000256" key="11">
    <source>
        <dbReference type="ARBA" id="ARBA00023136"/>
    </source>
</evidence>